<evidence type="ECO:0000313" key="1">
    <source>
        <dbReference type="EMBL" id="KAK3598496.1"/>
    </source>
</evidence>
<dbReference type="Proteomes" id="UP001195483">
    <property type="component" value="Unassembled WGS sequence"/>
</dbReference>
<organism evidence="1 2">
    <name type="scientific">Potamilus streckersoni</name>
    <dbReference type="NCBI Taxonomy" id="2493646"/>
    <lineage>
        <taxon>Eukaryota</taxon>
        <taxon>Metazoa</taxon>
        <taxon>Spiralia</taxon>
        <taxon>Lophotrochozoa</taxon>
        <taxon>Mollusca</taxon>
        <taxon>Bivalvia</taxon>
        <taxon>Autobranchia</taxon>
        <taxon>Heteroconchia</taxon>
        <taxon>Palaeoheterodonta</taxon>
        <taxon>Unionida</taxon>
        <taxon>Unionoidea</taxon>
        <taxon>Unionidae</taxon>
        <taxon>Ambleminae</taxon>
        <taxon>Lampsilini</taxon>
        <taxon>Potamilus</taxon>
    </lineage>
</organism>
<reference evidence="1" key="2">
    <citation type="journal article" date="2021" name="Genome Biol. Evol.">
        <title>Developing a high-quality reference genome for a parasitic bivalve with doubly uniparental inheritance (Bivalvia: Unionida).</title>
        <authorList>
            <person name="Smith C.H."/>
        </authorList>
    </citation>
    <scope>NUCLEOTIDE SEQUENCE</scope>
    <source>
        <strain evidence="1">CHS0354</strain>
        <tissue evidence="1">Mantle</tissue>
    </source>
</reference>
<dbReference type="AlphaFoldDB" id="A0AAE0SV47"/>
<protein>
    <submittedName>
        <fullName evidence="1">Uncharacterized protein</fullName>
    </submittedName>
</protein>
<proteinExistence type="predicted"/>
<gene>
    <name evidence="1" type="ORF">CHS0354_001033</name>
</gene>
<reference evidence="1" key="1">
    <citation type="journal article" date="2021" name="Genome Biol. Evol.">
        <title>A High-Quality Reference Genome for a Parasitic Bivalve with Doubly Uniparental Inheritance (Bivalvia: Unionida).</title>
        <authorList>
            <person name="Smith C.H."/>
        </authorList>
    </citation>
    <scope>NUCLEOTIDE SEQUENCE</scope>
    <source>
        <strain evidence="1">CHS0354</strain>
    </source>
</reference>
<reference evidence="1" key="3">
    <citation type="submission" date="2023-05" db="EMBL/GenBank/DDBJ databases">
        <authorList>
            <person name="Smith C.H."/>
        </authorList>
    </citation>
    <scope>NUCLEOTIDE SEQUENCE</scope>
    <source>
        <strain evidence="1">CHS0354</strain>
        <tissue evidence="1">Mantle</tissue>
    </source>
</reference>
<sequence>MLPGVHKHHELNVTGDCTAAPRSGHQNGKRPITLMNCLWLFTIKQQSLVSTSRTDDTSQLSPSYYLVSITSISPFAKHWKVVVNGHGQSRPARV</sequence>
<comment type="caution">
    <text evidence="1">The sequence shown here is derived from an EMBL/GenBank/DDBJ whole genome shotgun (WGS) entry which is preliminary data.</text>
</comment>
<accession>A0AAE0SV47</accession>
<evidence type="ECO:0000313" key="2">
    <source>
        <dbReference type="Proteomes" id="UP001195483"/>
    </source>
</evidence>
<dbReference type="EMBL" id="JAEAOA010000110">
    <property type="protein sequence ID" value="KAK3598496.1"/>
    <property type="molecule type" value="Genomic_DNA"/>
</dbReference>
<name>A0AAE0SV47_9BIVA</name>
<keyword evidence="2" id="KW-1185">Reference proteome</keyword>